<dbReference type="Pfam" id="PF14897">
    <property type="entry name" value="EpsG"/>
    <property type="match status" value="1"/>
</dbReference>
<gene>
    <name evidence="1" type="ORF">WM2015_2391</name>
</gene>
<protein>
    <submittedName>
        <fullName evidence="1">Uncharacterized protein</fullName>
    </submittedName>
</protein>
<reference evidence="1 2" key="1">
    <citation type="submission" date="2015-07" db="EMBL/GenBank/DDBJ databases">
        <authorList>
            <person name="Noorani M."/>
        </authorList>
    </citation>
    <scope>NUCLEOTIDE SEQUENCE [LARGE SCALE GENOMIC DNA]</scope>
    <source>
        <strain evidence="1 2">KCTC 42284</strain>
    </source>
</reference>
<dbReference type="InterPro" id="IPR049458">
    <property type="entry name" value="EpsG-like"/>
</dbReference>
<proteinExistence type="predicted"/>
<dbReference type="KEGG" id="wma:WM2015_2391"/>
<dbReference type="AlphaFoldDB" id="A0A0K0XYI8"/>
<accession>A0A0K0XYI8</accession>
<dbReference type="RefSeq" id="WP_049726285.1">
    <property type="nucleotide sequence ID" value="NZ_CP012154.1"/>
</dbReference>
<name>A0A0K0XYI8_9GAMM</name>
<dbReference type="EMBL" id="CP012154">
    <property type="protein sequence ID" value="AKS42753.1"/>
    <property type="molecule type" value="Genomic_DNA"/>
</dbReference>
<keyword evidence="2" id="KW-1185">Reference proteome</keyword>
<dbReference type="OrthoDB" id="5373240at2"/>
<evidence type="ECO:0000313" key="2">
    <source>
        <dbReference type="Proteomes" id="UP000066624"/>
    </source>
</evidence>
<sequence length="349" mass="39691">MATYLVLFWTSALAALQIRRKRSARIALWVMVAVLVFFAGTRFEVGCDYTGYLLRFENFYLEETWTSLLSEAESGFHLLNFALIEGGFDYEALILVSSVIYLLCLLRFSKLSERPLDVLVLMFPILVVQLGMSGLRQALALGFLLLSLAAFVEKRTFVSAFWILFGSFFHASVLIFLPIALLARREISFVRLSAAILVLGPIAAFLMGERVELYEARYIEQEFGENSSSGAWFRYAIAIVPFVVFEWKRKLVERNHPRLYPLLRLFSLIAFSLPLVGLISSVALHRLGFYVMPVSILTLVCIAHSVFAPGSRKIAVFLPFLAYGLYLFVWFSQSRHAASCYVPYQSWMI</sequence>
<dbReference type="Proteomes" id="UP000066624">
    <property type="component" value="Chromosome"/>
</dbReference>
<evidence type="ECO:0000313" key="1">
    <source>
        <dbReference type="EMBL" id="AKS42753.1"/>
    </source>
</evidence>
<dbReference type="STRING" id="1579979.WM2015_2391"/>
<organism evidence="1 2">
    <name type="scientific">Wenzhouxiangella marina</name>
    <dbReference type="NCBI Taxonomy" id="1579979"/>
    <lineage>
        <taxon>Bacteria</taxon>
        <taxon>Pseudomonadati</taxon>
        <taxon>Pseudomonadota</taxon>
        <taxon>Gammaproteobacteria</taxon>
        <taxon>Chromatiales</taxon>
        <taxon>Wenzhouxiangellaceae</taxon>
        <taxon>Wenzhouxiangella</taxon>
    </lineage>
</organism>